<protein>
    <submittedName>
        <fullName evidence="2">Uncharacterized protein</fullName>
    </submittedName>
</protein>
<feature type="transmembrane region" description="Helical" evidence="1">
    <location>
        <begin position="74"/>
        <end position="94"/>
    </location>
</feature>
<feature type="transmembrane region" description="Helical" evidence="1">
    <location>
        <begin position="143"/>
        <end position="164"/>
    </location>
</feature>
<keyword evidence="3" id="KW-1185">Reference proteome</keyword>
<evidence type="ECO:0000313" key="3">
    <source>
        <dbReference type="Proteomes" id="UP000054537"/>
    </source>
</evidence>
<organism evidence="2 3">
    <name type="scientific">Actinoplanes utahensis</name>
    <dbReference type="NCBI Taxonomy" id="1869"/>
    <lineage>
        <taxon>Bacteria</taxon>
        <taxon>Bacillati</taxon>
        <taxon>Actinomycetota</taxon>
        <taxon>Actinomycetes</taxon>
        <taxon>Micromonosporales</taxon>
        <taxon>Micromonosporaceae</taxon>
        <taxon>Actinoplanes</taxon>
    </lineage>
</organism>
<keyword evidence="1" id="KW-1133">Transmembrane helix</keyword>
<feature type="transmembrane region" description="Helical" evidence="1">
    <location>
        <begin position="31"/>
        <end position="54"/>
    </location>
</feature>
<dbReference type="Proteomes" id="UP000054537">
    <property type="component" value="Unassembled WGS sequence"/>
</dbReference>
<gene>
    <name evidence="2" type="ORF">MB27_28580</name>
</gene>
<feature type="transmembrane region" description="Helical" evidence="1">
    <location>
        <begin position="106"/>
        <end position="131"/>
    </location>
</feature>
<dbReference type="RefSeq" id="WP_043529471.1">
    <property type="nucleotide sequence ID" value="NZ_BAABKU010000010.1"/>
</dbReference>
<dbReference type="STRING" id="1869.MB27_28580"/>
<feature type="transmembrane region" description="Helical" evidence="1">
    <location>
        <begin position="202"/>
        <end position="223"/>
    </location>
</feature>
<reference evidence="2 3" key="1">
    <citation type="submission" date="2014-10" db="EMBL/GenBank/DDBJ databases">
        <title>Draft genome sequence of Actinoplanes utahensis NRRL 12052.</title>
        <authorList>
            <person name="Velasco-Bucheli B."/>
            <person name="del Cerro C."/>
            <person name="Hormigo D."/>
            <person name="Garcia J.L."/>
            <person name="Acebal C."/>
            <person name="Arroyo M."/>
            <person name="de la Mata I."/>
        </authorList>
    </citation>
    <scope>NUCLEOTIDE SEQUENCE [LARGE SCALE GENOMIC DNA]</scope>
    <source>
        <strain evidence="2 3">NRRL 12052</strain>
    </source>
</reference>
<keyword evidence="1" id="KW-0472">Membrane</keyword>
<sequence>MTTDSVPAGDPRRLLSDTTALARRVRVDQRVTWFALLVLAVVTLVAIPFDWWGLEIRCSGTGDAAACRYWRRGAMFYWPPALLLAYAAIAYGYARAARERGLGTRIRAYALTGATLTAVFTASWLAARLYLYDNPPAEPFPTWVLKLDLLVSPAGTIGVALLVLARLERNLALLAFTLAYLAVVVVPIDFGWGRGWGLETTFLPQQVVNATVLLLGAAAFALARRRQP</sequence>
<dbReference type="AlphaFoldDB" id="A0A0A6UHA8"/>
<evidence type="ECO:0000313" key="2">
    <source>
        <dbReference type="EMBL" id="KHD74478.1"/>
    </source>
</evidence>
<accession>A0A0A6UHA8</accession>
<dbReference type="OrthoDB" id="4196308at2"/>
<evidence type="ECO:0000256" key="1">
    <source>
        <dbReference type="SAM" id="Phobius"/>
    </source>
</evidence>
<feature type="transmembrane region" description="Helical" evidence="1">
    <location>
        <begin position="171"/>
        <end position="190"/>
    </location>
</feature>
<dbReference type="eggNOG" id="ENOG50344BX">
    <property type="taxonomic scope" value="Bacteria"/>
</dbReference>
<dbReference type="EMBL" id="JRTT01000043">
    <property type="protein sequence ID" value="KHD74478.1"/>
    <property type="molecule type" value="Genomic_DNA"/>
</dbReference>
<comment type="caution">
    <text evidence="2">The sequence shown here is derived from an EMBL/GenBank/DDBJ whole genome shotgun (WGS) entry which is preliminary data.</text>
</comment>
<proteinExistence type="predicted"/>
<name>A0A0A6UHA8_ACTUT</name>
<keyword evidence="1" id="KW-0812">Transmembrane</keyword>